<dbReference type="STRING" id="50429.A0A2B4T123"/>
<dbReference type="Proteomes" id="UP000225706">
    <property type="component" value="Unassembled WGS sequence"/>
</dbReference>
<dbReference type="SUPFAM" id="SSF52540">
    <property type="entry name" value="P-loop containing nucleoside triphosphate hydrolases"/>
    <property type="match status" value="1"/>
</dbReference>
<evidence type="ECO:0000256" key="2">
    <source>
        <dbReference type="ARBA" id="ARBA00022737"/>
    </source>
</evidence>
<dbReference type="Pfam" id="PF25469">
    <property type="entry name" value="WHD_NWD1"/>
    <property type="match status" value="1"/>
</dbReference>
<feature type="compositionally biased region" description="Basic and acidic residues" evidence="3">
    <location>
        <begin position="24"/>
        <end position="74"/>
    </location>
</feature>
<feature type="domain" description="NACHT" evidence="4">
    <location>
        <begin position="537"/>
        <end position="671"/>
    </location>
</feature>
<dbReference type="InterPro" id="IPR052752">
    <property type="entry name" value="NACHT-WD_repeat"/>
</dbReference>
<feature type="region of interest" description="Disordered" evidence="3">
    <location>
        <begin position="1"/>
        <end position="136"/>
    </location>
</feature>
<dbReference type="InterPro" id="IPR027417">
    <property type="entry name" value="P-loop_NTPase"/>
</dbReference>
<feature type="region of interest" description="Disordered" evidence="3">
    <location>
        <begin position="1719"/>
        <end position="1743"/>
    </location>
</feature>
<feature type="compositionally biased region" description="Basic and acidic residues" evidence="3">
    <location>
        <begin position="125"/>
        <end position="136"/>
    </location>
</feature>
<evidence type="ECO:0000313" key="5">
    <source>
        <dbReference type="EMBL" id="PFX34335.1"/>
    </source>
</evidence>
<protein>
    <submittedName>
        <fullName evidence="5">NACHT and WD repeat domain-containing protein 1</fullName>
    </submittedName>
</protein>
<dbReference type="InterPro" id="IPR015943">
    <property type="entry name" value="WD40/YVTN_repeat-like_dom_sf"/>
</dbReference>
<dbReference type="InterPro" id="IPR011047">
    <property type="entry name" value="Quinoprotein_ADH-like_sf"/>
</dbReference>
<sequence length="1743" mass="197052">MGVLLSKKQTKTRQSFQVNVAPQDADHKGEEAADHKGEEAAGPSNREDHSGKRRNEDDDTESQKSSESEQRPKSDDDDSDNDEKNKSDSEKEESVSEDNEDKKSRGSSSASSKKSKSSQEDEEKEERVEETKNKDVEVKEGGVKDVVLAQNEVNLSYEKKVEKALVGDMDFEYPEKAKIVRIFTSSTFTDTSVERNTLMERVYPRLKSYCQERGYDFQVVDMRWGVRDESTDDHMTTELCMRELRACQKLSTGPNFITFLGQKYGYRPFPVKIHVAEFEKLLNAVDKQDDAALLKHWFWRDDNSVPAQYLLQPITSLLPHYRDYANEESRKKASAEWWTAFERMQVILRVAADKALDNEAERHKYYMSVTEDEIRRGIINATGKDNHCFWFRRVITDISDFVTDPNTGKFVDKRWGNPSSVDESAQTLLEELREKDLPEVLSKNNIIQYDVKWHTNGIDPSASQEHAQYIKKLCTDFYDTLTDRINRGIEEDQSTNKEDILTEEVFQHGSFCRKKCGMFQGRDEFLTEVKDTILGERIAVLHGESGSGKTSLMAKVAMDVKKWLGGESATVVTRFIGTTPDSSNARSLLHSICQQISKTNEDSQGATVPQDMRSLMEFFPKCLEENASSKPIILVLDSLDQLSDDDGGRELDWVPKEMPNNVFLILSTLPGEKYICFPKLQEKYEASVLLEVPKMPVDTAKQILNNWFKSSGRQLQKEQEEIVLEAFAKCPLPLYLKLCFDEACRWKSYTTPSETKLTPSIKGIIHDLLDRVERLHGKVLVSQALAYITASRNGLTEPELEDILSLDDMVLNDVYQYWTPPIRRLPPLLWIRIRSDIGDYLIERGADGARVINWYHRQFIEVARERYLGDDQAVSIYSNLSEYFLGDWSDGVKKSYVDKGGKKMAMDRLVPKQPLMFDVSEDKPIFNLRKLSELPHHLLHSKQIEKLKQDTLCNFEFLLAKVQGSSVESVLQDFNTALTLYPDDREFDLLQKCLSLSAHALRQDSRQLPVQLIGRLYKYMHKQEFPYLKKVLVAAHAPSVPAFIPSQQCVTPAGGSLINSLSNEEFHGGIEYVNFTIDSKTIVTCNRGSEGLCLLYLDAKSGRRQRKVCFDSSETDVNACWCAKISKNNDDIFIASGSSANMYLINARTNKILQEYKPMKDQGNWFRRFPSVAFTGNDELIVALGDSSVRIWETASGKLLHDIIVKGINVEEEFGSLDANGELAVYCVRNTKTVHVLNVKTGEEVRSINVVLDKEEIRGEMEDTKVKEIHLTSRKQLLVVSEAYVKSQLKVYNAETGDYVLDLKDFGIGYSNRLIVSEDAGSDGVLRIYDTRQSVDEDETDVTATTEGFADTIWMLTVAADNRHVIASCTVKMMPEIAVWDALAGVKVRSIKAMNAPQPLHMIDDKVGVGRMAVGEATKDRFDHFKLLDFDQAKATCVLQGKASKRLNAVGLIDGNNFIGLSRGRRNLKVWNVHTGKVVGQYKLGQKYRLEGILISKDGSTVICSQASFYVEQEDQTVPLLVFNTKTQKHKTLDPIKDEQLGLDGSAITEDGKYFILQLKNDQISAIWNTETGELMHTLEEGSSGRNMVAISSKSMLALTSYESLKVWEIQTGKLVHDLVATDVDKIYLNEEGTIAITTDSKGYQPSSFEAWDLIKGKKLASYTVDTNPFAICPLGDRIVFAAPASVTVMTLRLHIPECEEKMKLALSSYGNHKELSEFKGMMDPCDPNDVDDDNDDDDGDIQ</sequence>
<keyword evidence="2" id="KW-0677">Repeat</keyword>
<keyword evidence="1" id="KW-0853">WD repeat</keyword>
<evidence type="ECO:0000313" key="6">
    <source>
        <dbReference type="Proteomes" id="UP000225706"/>
    </source>
</evidence>
<proteinExistence type="predicted"/>
<keyword evidence="6" id="KW-1185">Reference proteome</keyword>
<dbReference type="InterPro" id="IPR025139">
    <property type="entry name" value="DUF4062"/>
</dbReference>
<dbReference type="InterPro" id="IPR057588">
    <property type="entry name" value="NWD1/2-like_WH"/>
</dbReference>
<reference evidence="6" key="1">
    <citation type="journal article" date="2017" name="bioRxiv">
        <title>Comparative analysis of the genomes of Stylophora pistillata and Acropora digitifera provides evidence for extensive differences between species of corals.</title>
        <authorList>
            <person name="Voolstra C.R."/>
            <person name="Li Y."/>
            <person name="Liew Y.J."/>
            <person name="Baumgarten S."/>
            <person name="Zoccola D."/>
            <person name="Flot J.-F."/>
            <person name="Tambutte S."/>
            <person name="Allemand D."/>
            <person name="Aranda M."/>
        </authorList>
    </citation>
    <scope>NUCLEOTIDE SEQUENCE [LARGE SCALE GENOMIC DNA]</scope>
</reference>
<dbReference type="PANTHER" id="PTHR19871:SF14">
    <property type="entry name" value="DUF4062 DOMAIN-CONTAINING PROTEIN"/>
    <property type="match status" value="1"/>
</dbReference>
<dbReference type="Gene3D" id="3.40.50.300">
    <property type="entry name" value="P-loop containing nucleotide triphosphate hydrolases"/>
    <property type="match status" value="1"/>
</dbReference>
<accession>A0A2B4T123</accession>
<comment type="caution">
    <text evidence="5">The sequence shown here is derived from an EMBL/GenBank/DDBJ whole genome shotgun (WGS) entry which is preliminary data.</text>
</comment>
<dbReference type="Pfam" id="PF13271">
    <property type="entry name" value="DUF4062"/>
    <property type="match status" value="1"/>
</dbReference>
<evidence type="ECO:0000256" key="1">
    <source>
        <dbReference type="ARBA" id="ARBA00022574"/>
    </source>
</evidence>
<dbReference type="Gene3D" id="2.130.10.10">
    <property type="entry name" value="YVTN repeat-like/Quinoprotein amine dehydrogenase"/>
    <property type="match status" value="3"/>
</dbReference>
<dbReference type="Pfam" id="PF05729">
    <property type="entry name" value="NACHT"/>
    <property type="match status" value="1"/>
</dbReference>
<evidence type="ECO:0000256" key="3">
    <source>
        <dbReference type="SAM" id="MobiDB-lite"/>
    </source>
</evidence>
<dbReference type="SUPFAM" id="SSF50998">
    <property type="entry name" value="Quinoprotein alcohol dehydrogenase-like"/>
    <property type="match status" value="1"/>
</dbReference>
<dbReference type="PANTHER" id="PTHR19871">
    <property type="entry name" value="BETA TRANSDUCIN-RELATED PROTEIN"/>
    <property type="match status" value="1"/>
</dbReference>
<gene>
    <name evidence="5" type="primary">Nwd1</name>
    <name evidence="5" type="ORF">AWC38_SpisGene869</name>
</gene>
<dbReference type="InterPro" id="IPR007111">
    <property type="entry name" value="NACHT_NTPase"/>
</dbReference>
<organism evidence="5 6">
    <name type="scientific">Stylophora pistillata</name>
    <name type="common">Smooth cauliflower coral</name>
    <dbReference type="NCBI Taxonomy" id="50429"/>
    <lineage>
        <taxon>Eukaryota</taxon>
        <taxon>Metazoa</taxon>
        <taxon>Cnidaria</taxon>
        <taxon>Anthozoa</taxon>
        <taxon>Hexacorallia</taxon>
        <taxon>Scleractinia</taxon>
        <taxon>Astrocoeniina</taxon>
        <taxon>Pocilloporidae</taxon>
        <taxon>Stylophora</taxon>
    </lineage>
</organism>
<dbReference type="PROSITE" id="PS50837">
    <property type="entry name" value="NACHT"/>
    <property type="match status" value="1"/>
</dbReference>
<name>A0A2B4T123_STYPI</name>
<dbReference type="Gene3D" id="1.25.40.370">
    <property type="match status" value="1"/>
</dbReference>
<feature type="compositionally biased region" description="Acidic residues" evidence="3">
    <location>
        <begin position="1727"/>
        <end position="1743"/>
    </location>
</feature>
<dbReference type="OrthoDB" id="6137220at2759"/>
<dbReference type="EMBL" id="LSMT01000005">
    <property type="protein sequence ID" value="PFX34335.1"/>
    <property type="molecule type" value="Genomic_DNA"/>
</dbReference>
<evidence type="ECO:0000259" key="4">
    <source>
        <dbReference type="PROSITE" id="PS50837"/>
    </source>
</evidence>
<feature type="compositionally biased region" description="Basic and acidic residues" evidence="3">
    <location>
        <begin position="82"/>
        <end position="104"/>
    </location>
</feature>